<dbReference type="Pfam" id="PF22936">
    <property type="entry name" value="Pol_BBD"/>
    <property type="match status" value="1"/>
</dbReference>
<dbReference type="InterPro" id="IPR036875">
    <property type="entry name" value="Znf_CCHC_sf"/>
</dbReference>
<keyword evidence="4" id="KW-1185">Reference proteome</keyword>
<feature type="non-terminal residue" evidence="3">
    <location>
        <position position="232"/>
    </location>
</feature>
<keyword evidence="1" id="KW-0479">Metal-binding</keyword>
<evidence type="ECO:0000256" key="1">
    <source>
        <dbReference type="PROSITE-ProRule" id="PRU00047"/>
    </source>
</evidence>
<feature type="domain" description="CCHC-type" evidence="2">
    <location>
        <begin position="71"/>
        <end position="86"/>
    </location>
</feature>
<dbReference type="STRING" id="67767.A0A0J7N5H2"/>
<evidence type="ECO:0000313" key="4">
    <source>
        <dbReference type="Proteomes" id="UP000036403"/>
    </source>
</evidence>
<sequence length="232" mass="26453">MLNSMDQLAALETRSENELTIELVKGKLLDEDRRRKNAKDHTDERDDNALKAQFKKFAKTTHKQDVKDVTCFFCQKSGHMKKDCRKYKKWKAEKEKEKANQAVNENKDTHICFGVKSGNCSERTWYIDSGDTSHMSNDKNFFEILNTCTNESITLANGDSAEIQGIGGGYLTYKDNKGKQNAIMVKEVLHVPTLEENLLSVRKLTEKGLQVKFTEKMCNIMKDDITVATADL</sequence>
<dbReference type="PaxDb" id="67767-A0A0J7N5H2"/>
<dbReference type="Gene3D" id="4.10.60.10">
    <property type="entry name" value="Zinc finger, CCHC-type"/>
    <property type="match status" value="1"/>
</dbReference>
<dbReference type="OrthoDB" id="7615500at2759"/>
<dbReference type="AlphaFoldDB" id="A0A0J7N5H2"/>
<dbReference type="PANTHER" id="PTHR47592:SF27">
    <property type="entry name" value="OS08G0421700 PROTEIN"/>
    <property type="match status" value="1"/>
</dbReference>
<protein>
    <submittedName>
        <fullName evidence="3">Gag polyprotein</fullName>
    </submittedName>
</protein>
<gene>
    <name evidence="3" type="ORF">RF55_12644</name>
</gene>
<dbReference type="InterPro" id="IPR001878">
    <property type="entry name" value="Znf_CCHC"/>
</dbReference>
<dbReference type="PANTHER" id="PTHR47592">
    <property type="entry name" value="PBF68 PROTEIN"/>
    <property type="match status" value="1"/>
</dbReference>
<name>A0A0J7N5H2_LASNI</name>
<accession>A0A0J7N5H2</accession>
<comment type="caution">
    <text evidence="3">The sequence shown here is derived from an EMBL/GenBank/DDBJ whole genome shotgun (WGS) entry which is preliminary data.</text>
</comment>
<proteinExistence type="predicted"/>
<dbReference type="GO" id="GO:0003676">
    <property type="term" value="F:nucleic acid binding"/>
    <property type="evidence" value="ECO:0007669"/>
    <property type="project" value="InterPro"/>
</dbReference>
<dbReference type="SUPFAM" id="SSF57756">
    <property type="entry name" value="Retrovirus zinc finger-like domains"/>
    <property type="match status" value="1"/>
</dbReference>
<reference evidence="3 4" key="1">
    <citation type="submission" date="2015-04" db="EMBL/GenBank/DDBJ databases">
        <title>Lasius niger genome sequencing.</title>
        <authorList>
            <person name="Konorov E.A."/>
            <person name="Nikitin M.A."/>
            <person name="Kirill M.V."/>
            <person name="Chang P."/>
        </authorList>
    </citation>
    <scope>NUCLEOTIDE SEQUENCE [LARGE SCALE GENOMIC DNA]</scope>
    <source>
        <tissue evidence="3">Whole</tissue>
    </source>
</reference>
<dbReference type="Pfam" id="PF00098">
    <property type="entry name" value="zf-CCHC"/>
    <property type="match status" value="1"/>
</dbReference>
<keyword evidence="1" id="KW-0863">Zinc-finger</keyword>
<dbReference type="PROSITE" id="PS50158">
    <property type="entry name" value="ZF_CCHC"/>
    <property type="match status" value="1"/>
</dbReference>
<keyword evidence="1" id="KW-0862">Zinc</keyword>
<dbReference type="Proteomes" id="UP000036403">
    <property type="component" value="Unassembled WGS sequence"/>
</dbReference>
<organism evidence="3 4">
    <name type="scientific">Lasius niger</name>
    <name type="common">Black garden ant</name>
    <dbReference type="NCBI Taxonomy" id="67767"/>
    <lineage>
        <taxon>Eukaryota</taxon>
        <taxon>Metazoa</taxon>
        <taxon>Ecdysozoa</taxon>
        <taxon>Arthropoda</taxon>
        <taxon>Hexapoda</taxon>
        <taxon>Insecta</taxon>
        <taxon>Pterygota</taxon>
        <taxon>Neoptera</taxon>
        <taxon>Endopterygota</taxon>
        <taxon>Hymenoptera</taxon>
        <taxon>Apocrita</taxon>
        <taxon>Aculeata</taxon>
        <taxon>Formicoidea</taxon>
        <taxon>Formicidae</taxon>
        <taxon>Formicinae</taxon>
        <taxon>Lasius</taxon>
        <taxon>Lasius</taxon>
    </lineage>
</organism>
<dbReference type="InterPro" id="IPR054722">
    <property type="entry name" value="PolX-like_BBD"/>
</dbReference>
<dbReference type="SMART" id="SM00343">
    <property type="entry name" value="ZnF_C2HC"/>
    <property type="match status" value="1"/>
</dbReference>
<dbReference type="EMBL" id="LBMM01009684">
    <property type="protein sequence ID" value="KMQ87945.1"/>
    <property type="molecule type" value="Genomic_DNA"/>
</dbReference>
<evidence type="ECO:0000259" key="2">
    <source>
        <dbReference type="PROSITE" id="PS50158"/>
    </source>
</evidence>
<dbReference type="GO" id="GO:0008270">
    <property type="term" value="F:zinc ion binding"/>
    <property type="evidence" value="ECO:0007669"/>
    <property type="project" value="UniProtKB-KW"/>
</dbReference>
<evidence type="ECO:0000313" key="3">
    <source>
        <dbReference type="EMBL" id="KMQ87945.1"/>
    </source>
</evidence>